<dbReference type="EMBL" id="AZGO01000065">
    <property type="protein sequence ID" value="KRM35330.1"/>
    <property type="molecule type" value="Genomic_DNA"/>
</dbReference>
<dbReference type="InterPro" id="IPR002036">
    <property type="entry name" value="YbeY"/>
</dbReference>
<keyword evidence="7 9" id="KW-0378">Hydrolase</keyword>
<comment type="function">
    <text evidence="9">Single strand-specific metallo-endoribonuclease involved in late-stage 70S ribosome quality control and in maturation of the 3' terminus of the 16S rRNA.</text>
</comment>
<feature type="binding site" evidence="9">
    <location>
        <position position="135"/>
    </location>
    <ligand>
        <name>Zn(2+)</name>
        <dbReference type="ChEBI" id="CHEBI:29105"/>
        <note>catalytic</note>
    </ligand>
</feature>
<keyword evidence="5 9" id="KW-0479">Metal-binding</keyword>
<dbReference type="PROSITE" id="PS01306">
    <property type="entry name" value="UPF0054"/>
    <property type="match status" value="1"/>
</dbReference>
<dbReference type="PANTHER" id="PTHR46986:SF1">
    <property type="entry name" value="ENDORIBONUCLEASE YBEY, CHLOROPLASTIC"/>
    <property type="match status" value="1"/>
</dbReference>
<dbReference type="GO" id="GO:0005737">
    <property type="term" value="C:cytoplasm"/>
    <property type="evidence" value="ECO:0007669"/>
    <property type="project" value="UniProtKB-SubCell"/>
</dbReference>
<dbReference type="Proteomes" id="UP000051085">
    <property type="component" value="Unassembled WGS sequence"/>
</dbReference>
<organism evidence="10 11">
    <name type="scientific">Limosilactobacillus pontis DSM 8475</name>
    <dbReference type="NCBI Taxonomy" id="1423794"/>
    <lineage>
        <taxon>Bacteria</taxon>
        <taxon>Bacillati</taxon>
        <taxon>Bacillota</taxon>
        <taxon>Bacilli</taxon>
        <taxon>Lactobacillales</taxon>
        <taxon>Lactobacillaceae</taxon>
        <taxon>Limosilactobacillus</taxon>
    </lineage>
</organism>
<dbReference type="EC" id="3.1.-.-" evidence="9"/>
<comment type="cofactor">
    <cofactor evidence="9">
        <name>Zn(2+)</name>
        <dbReference type="ChEBI" id="CHEBI:29105"/>
    </cofactor>
    <text evidence="9">Binds 1 zinc ion.</text>
</comment>
<keyword evidence="4 9" id="KW-0540">Nuclease</keyword>
<evidence type="ECO:0000313" key="11">
    <source>
        <dbReference type="Proteomes" id="UP000051085"/>
    </source>
</evidence>
<dbReference type="Pfam" id="PF02130">
    <property type="entry name" value="YbeY"/>
    <property type="match status" value="1"/>
</dbReference>
<evidence type="ECO:0000256" key="9">
    <source>
        <dbReference type="HAMAP-Rule" id="MF_00009"/>
    </source>
</evidence>
<dbReference type="GO" id="GO:0004521">
    <property type="term" value="F:RNA endonuclease activity"/>
    <property type="evidence" value="ECO:0007669"/>
    <property type="project" value="UniProtKB-UniRule"/>
</dbReference>
<dbReference type="GeneID" id="87978704"/>
<feature type="binding site" evidence="9">
    <location>
        <position position="129"/>
    </location>
    <ligand>
        <name>Zn(2+)</name>
        <dbReference type="ChEBI" id="CHEBI:29105"/>
        <note>catalytic</note>
    </ligand>
</feature>
<evidence type="ECO:0000256" key="6">
    <source>
        <dbReference type="ARBA" id="ARBA00022759"/>
    </source>
</evidence>
<gene>
    <name evidence="9" type="primary">ybeY</name>
    <name evidence="10" type="ORF">FD34_GL000842</name>
</gene>
<dbReference type="PANTHER" id="PTHR46986">
    <property type="entry name" value="ENDORIBONUCLEASE YBEY, CHLOROPLASTIC"/>
    <property type="match status" value="1"/>
</dbReference>
<feature type="binding site" evidence="9">
    <location>
        <position position="125"/>
    </location>
    <ligand>
        <name>Zn(2+)</name>
        <dbReference type="ChEBI" id="CHEBI:29105"/>
        <note>catalytic</note>
    </ligand>
</feature>
<dbReference type="Gene3D" id="3.40.390.30">
    <property type="entry name" value="Metalloproteases ('zincins'), catalytic domain"/>
    <property type="match status" value="1"/>
</dbReference>
<keyword evidence="2 9" id="KW-0690">Ribosome biogenesis</keyword>
<keyword evidence="8 9" id="KW-0862">Zinc</keyword>
<dbReference type="NCBIfam" id="TIGR00043">
    <property type="entry name" value="rRNA maturation RNase YbeY"/>
    <property type="match status" value="1"/>
</dbReference>
<comment type="similarity">
    <text evidence="1 9">Belongs to the endoribonuclease YbeY family.</text>
</comment>
<keyword evidence="6 9" id="KW-0255">Endonuclease</keyword>
<dbReference type="RefSeq" id="WP_057808234.1">
    <property type="nucleotide sequence ID" value="NZ_AZGO01000065.1"/>
</dbReference>
<evidence type="ECO:0000256" key="1">
    <source>
        <dbReference type="ARBA" id="ARBA00010875"/>
    </source>
</evidence>
<dbReference type="AlphaFoldDB" id="A0A922PTG6"/>
<evidence type="ECO:0000256" key="4">
    <source>
        <dbReference type="ARBA" id="ARBA00022722"/>
    </source>
</evidence>
<reference evidence="10 11" key="1">
    <citation type="journal article" date="2015" name="Genome Announc.">
        <title>Expanding the biotechnology potential of lactobacilli through comparative genomics of 213 strains and associated genera.</title>
        <authorList>
            <person name="Sun Z."/>
            <person name="Harris H.M."/>
            <person name="McCann A."/>
            <person name="Guo C."/>
            <person name="Argimon S."/>
            <person name="Zhang W."/>
            <person name="Yang X."/>
            <person name="Jeffery I.B."/>
            <person name="Cooney J.C."/>
            <person name="Kagawa T.F."/>
            <person name="Liu W."/>
            <person name="Song Y."/>
            <person name="Salvetti E."/>
            <person name="Wrobel A."/>
            <person name="Rasinkangas P."/>
            <person name="Parkhill J."/>
            <person name="Rea M.C."/>
            <person name="O'Sullivan O."/>
            <person name="Ritari J."/>
            <person name="Douillard F.P."/>
            <person name="Paul Ross R."/>
            <person name="Yang R."/>
            <person name="Briner A.E."/>
            <person name="Felis G.E."/>
            <person name="de Vos W.M."/>
            <person name="Barrangou R."/>
            <person name="Klaenhammer T.R."/>
            <person name="Caufield P.W."/>
            <person name="Cui Y."/>
            <person name="Zhang H."/>
            <person name="O'Toole P.W."/>
        </authorList>
    </citation>
    <scope>NUCLEOTIDE SEQUENCE [LARGE SCALE GENOMIC DNA]</scope>
    <source>
        <strain evidence="10 11">DSM 8475</strain>
    </source>
</reference>
<name>A0A922PTG6_9LACO</name>
<evidence type="ECO:0000256" key="2">
    <source>
        <dbReference type="ARBA" id="ARBA00022517"/>
    </source>
</evidence>
<evidence type="ECO:0000256" key="8">
    <source>
        <dbReference type="ARBA" id="ARBA00022833"/>
    </source>
</evidence>
<evidence type="ECO:0000256" key="7">
    <source>
        <dbReference type="ARBA" id="ARBA00022801"/>
    </source>
</evidence>
<dbReference type="InterPro" id="IPR023091">
    <property type="entry name" value="MetalPrtase_cat_dom_sf_prd"/>
</dbReference>
<protein>
    <recommendedName>
        <fullName evidence="9">Endoribonuclease YbeY</fullName>
        <ecNumber evidence="9">3.1.-.-</ecNumber>
    </recommendedName>
</protein>
<dbReference type="GO" id="GO:0006364">
    <property type="term" value="P:rRNA processing"/>
    <property type="evidence" value="ECO:0007669"/>
    <property type="project" value="UniProtKB-UniRule"/>
</dbReference>
<dbReference type="SUPFAM" id="SSF55486">
    <property type="entry name" value="Metalloproteases ('zincins'), catalytic domain"/>
    <property type="match status" value="1"/>
</dbReference>
<keyword evidence="3 9" id="KW-0698">rRNA processing</keyword>
<evidence type="ECO:0000256" key="3">
    <source>
        <dbReference type="ARBA" id="ARBA00022552"/>
    </source>
</evidence>
<dbReference type="GO" id="GO:0008270">
    <property type="term" value="F:zinc ion binding"/>
    <property type="evidence" value="ECO:0007669"/>
    <property type="project" value="UniProtKB-UniRule"/>
</dbReference>
<proteinExistence type="inferred from homology"/>
<evidence type="ECO:0000256" key="5">
    <source>
        <dbReference type="ARBA" id="ARBA00022723"/>
    </source>
</evidence>
<sequence length="159" mass="17746">MDLTIYDQTSSGISQDQHDLVERVLQFAAQKLKLADATEMSVTLMNNPAIKKINAQYRGVDRATDVLSFAAEESGAESPIIMDPELAAELPTNLGDLFISVDKVAEQAKFLGHSPERELGFLLVHGFLHLNGYDHEQPADEKKMFALQREILDEYGLKR</sequence>
<comment type="caution">
    <text evidence="10">The sequence shown here is derived from an EMBL/GenBank/DDBJ whole genome shotgun (WGS) entry which is preliminary data.</text>
</comment>
<keyword evidence="9" id="KW-0963">Cytoplasm</keyword>
<accession>A0A922PTG6</accession>
<dbReference type="GO" id="GO:0004222">
    <property type="term" value="F:metalloendopeptidase activity"/>
    <property type="evidence" value="ECO:0007669"/>
    <property type="project" value="InterPro"/>
</dbReference>
<dbReference type="HAMAP" id="MF_00009">
    <property type="entry name" value="Endoribonucl_YbeY"/>
    <property type="match status" value="1"/>
</dbReference>
<evidence type="ECO:0000313" key="10">
    <source>
        <dbReference type="EMBL" id="KRM35330.1"/>
    </source>
</evidence>
<comment type="subcellular location">
    <subcellularLocation>
        <location evidence="9">Cytoplasm</location>
    </subcellularLocation>
</comment>
<dbReference type="InterPro" id="IPR020549">
    <property type="entry name" value="YbeY_CS"/>
</dbReference>